<organism evidence="2 3">
    <name type="scientific">Paracoccus seriniphilus</name>
    <dbReference type="NCBI Taxonomy" id="184748"/>
    <lineage>
        <taxon>Bacteria</taxon>
        <taxon>Pseudomonadati</taxon>
        <taxon>Pseudomonadota</taxon>
        <taxon>Alphaproteobacteria</taxon>
        <taxon>Rhodobacterales</taxon>
        <taxon>Paracoccaceae</taxon>
        <taxon>Paracoccus</taxon>
    </lineage>
</organism>
<name>A0A239PUM6_9RHOB</name>
<keyword evidence="3" id="KW-1185">Reference proteome</keyword>
<reference evidence="2 3" key="1">
    <citation type="submission" date="2017-07" db="EMBL/GenBank/DDBJ databases">
        <authorList>
            <person name="Sun Z.S."/>
            <person name="Albrecht U."/>
            <person name="Echele G."/>
            <person name="Lee C.C."/>
        </authorList>
    </citation>
    <scope>NUCLEOTIDE SEQUENCE [LARGE SCALE GENOMIC DNA]</scope>
    <source>
        <strain evidence="2 3">DSM 14827</strain>
    </source>
</reference>
<dbReference type="EMBL" id="FZQB01000006">
    <property type="protein sequence ID" value="SNT73965.1"/>
    <property type="molecule type" value="Genomic_DNA"/>
</dbReference>
<feature type="signal peptide" evidence="1">
    <location>
        <begin position="1"/>
        <end position="21"/>
    </location>
</feature>
<protein>
    <recommendedName>
        <fullName evidence="4">TonB-dependent receptor</fullName>
    </recommendedName>
</protein>
<evidence type="ECO:0000256" key="1">
    <source>
        <dbReference type="SAM" id="SignalP"/>
    </source>
</evidence>
<accession>A0A239PUM6</accession>
<dbReference type="Proteomes" id="UP000198307">
    <property type="component" value="Unassembled WGS sequence"/>
</dbReference>
<keyword evidence="1" id="KW-0732">Signal</keyword>
<sequence length="84" mass="8751">MKTLIITALTALTLTAGIAGAATNAKNERPDGIMTVVADKTVQLRAKAVLTSVELSRADLDADAIVTISAFPTISEVARANEIR</sequence>
<feature type="chain" id="PRO_5012873441" description="TonB-dependent receptor" evidence="1">
    <location>
        <begin position="22"/>
        <end position="84"/>
    </location>
</feature>
<evidence type="ECO:0008006" key="4">
    <source>
        <dbReference type="Google" id="ProtNLM"/>
    </source>
</evidence>
<dbReference type="AlphaFoldDB" id="A0A239PUM6"/>
<evidence type="ECO:0000313" key="3">
    <source>
        <dbReference type="Proteomes" id="UP000198307"/>
    </source>
</evidence>
<gene>
    <name evidence="2" type="ORF">SAMN05444959_106145</name>
</gene>
<dbReference type="RefSeq" id="WP_089344329.1">
    <property type="nucleotide sequence ID" value="NZ_CP067130.1"/>
</dbReference>
<proteinExistence type="predicted"/>
<evidence type="ECO:0000313" key="2">
    <source>
        <dbReference type="EMBL" id="SNT73965.1"/>
    </source>
</evidence>